<organism evidence="12">
    <name type="scientific">uncultured Microbacterium sp</name>
    <dbReference type="NCBI Taxonomy" id="191216"/>
    <lineage>
        <taxon>Bacteria</taxon>
        <taxon>Bacillati</taxon>
        <taxon>Actinomycetota</taxon>
        <taxon>Actinomycetes</taxon>
        <taxon>Micrococcales</taxon>
        <taxon>Microbacteriaceae</taxon>
        <taxon>Microbacterium</taxon>
        <taxon>environmental samples</taxon>
    </lineage>
</organism>
<feature type="transmembrane region" description="Helical" evidence="10">
    <location>
        <begin position="434"/>
        <end position="458"/>
    </location>
</feature>
<evidence type="ECO:0000256" key="1">
    <source>
        <dbReference type="ARBA" id="ARBA00004651"/>
    </source>
</evidence>
<feature type="domain" description="Cation/H+ exchanger transmembrane" evidence="11">
    <location>
        <begin position="398"/>
        <end position="457"/>
    </location>
</feature>
<keyword evidence="2" id="KW-0813">Transport</keyword>
<feature type="domain" description="Cation/H+ exchanger transmembrane" evidence="11">
    <location>
        <begin position="12"/>
        <end position="321"/>
    </location>
</feature>
<evidence type="ECO:0000256" key="8">
    <source>
        <dbReference type="ARBA" id="ARBA00023136"/>
    </source>
</evidence>
<keyword evidence="4 10" id="KW-0812">Transmembrane</keyword>
<dbReference type="PANTHER" id="PTHR10110:SF86">
    <property type="entry name" value="SODIUM_HYDROGEN EXCHANGER 7"/>
    <property type="match status" value="1"/>
</dbReference>
<comment type="subcellular location">
    <subcellularLocation>
        <location evidence="1">Cell membrane</location>
        <topology evidence="1">Multi-pass membrane protein</topology>
    </subcellularLocation>
</comment>
<evidence type="ECO:0000256" key="4">
    <source>
        <dbReference type="ARBA" id="ARBA00022692"/>
    </source>
</evidence>
<dbReference type="PANTHER" id="PTHR10110">
    <property type="entry name" value="SODIUM/HYDROGEN EXCHANGER"/>
    <property type="match status" value="1"/>
</dbReference>
<accession>A0A1Y5P366</accession>
<keyword evidence="6" id="KW-0915">Sodium</keyword>
<proteinExistence type="predicted"/>
<protein>
    <submittedName>
        <fullName evidence="12">Sodium/hydrogen exchanger</fullName>
    </submittedName>
</protein>
<keyword evidence="5 10" id="KW-1133">Transmembrane helix</keyword>
<feature type="transmembrane region" description="Helical" evidence="10">
    <location>
        <begin position="79"/>
        <end position="103"/>
    </location>
</feature>
<dbReference type="InterPro" id="IPR006153">
    <property type="entry name" value="Cation/H_exchanger_TM"/>
</dbReference>
<evidence type="ECO:0000313" key="12">
    <source>
        <dbReference type="EMBL" id="SBS73107.1"/>
    </source>
</evidence>
<dbReference type="Pfam" id="PF00999">
    <property type="entry name" value="Na_H_Exchanger"/>
    <property type="match status" value="2"/>
</dbReference>
<dbReference type="EMBL" id="FLQR01000007">
    <property type="protein sequence ID" value="SBS73107.1"/>
    <property type="molecule type" value="Genomic_DNA"/>
</dbReference>
<dbReference type="GO" id="GO:0051453">
    <property type="term" value="P:regulation of intracellular pH"/>
    <property type="evidence" value="ECO:0007669"/>
    <property type="project" value="TreeGrafter"/>
</dbReference>
<dbReference type="GO" id="GO:0015386">
    <property type="term" value="F:potassium:proton antiporter activity"/>
    <property type="evidence" value="ECO:0007669"/>
    <property type="project" value="TreeGrafter"/>
</dbReference>
<evidence type="ECO:0000259" key="11">
    <source>
        <dbReference type="Pfam" id="PF00999"/>
    </source>
</evidence>
<dbReference type="AlphaFoldDB" id="A0A1Y5P366"/>
<dbReference type="InterPro" id="IPR018422">
    <property type="entry name" value="Cation/H_exchanger_CPA1"/>
</dbReference>
<evidence type="ECO:0000256" key="10">
    <source>
        <dbReference type="SAM" id="Phobius"/>
    </source>
</evidence>
<feature type="transmembrane region" description="Helical" evidence="10">
    <location>
        <begin position="178"/>
        <end position="195"/>
    </location>
</feature>
<evidence type="ECO:0000256" key="7">
    <source>
        <dbReference type="ARBA" id="ARBA00023065"/>
    </source>
</evidence>
<dbReference type="GO" id="GO:0015385">
    <property type="term" value="F:sodium:proton antiporter activity"/>
    <property type="evidence" value="ECO:0007669"/>
    <property type="project" value="InterPro"/>
</dbReference>
<keyword evidence="3" id="KW-1003">Cell membrane</keyword>
<evidence type="ECO:0000256" key="6">
    <source>
        <dbReference type="ARBA" id="ARBA00023053"/>
    </source>
</evidence>
<evidence type="ECO:0000256" key="2">
    <source>
        <dbReference type="ARBA" id="ARBA00022448"/>
    </source>
</evidence>
<reference evidence="12" key="1">
    <citation type="submission" date="2016-03" db="EMBL/GenBank/DDBJ databases">
        <authorList>
            <person name="Ploux O."/>
        </authorList>
    </citation>
    <scope>NUCLEOTIDE SEQUENCE</scope>
    <source>
        <strain evidence="12">UC1</strain>
    </source>
</reference>
<sequence length="582" mass="62056">MDLLPALVVGIVVIAISTALARRLGVAGPLILVAVGLIASMFLEPVAVDPELILVGILPPLLYGAAVRMPAIEFRRDALPITGLAVILVVVSALLLGTLFFFALPELGFPLAVALGAILSPTDAVATSIVKKLGISSRVVTMLEGESLLNDATALVLLRSAVAAVAAGFSFWGTVGSFAWGVAVAVVIGVAMGMLNLRVRRWIPNVAANTALGFVVPFLAYLPTEHLGGSGLVAAVAAGITTGQGTTRFSTPEQRVSDRINWRTVELLLEGAVFLIMGLELRDIVSATVQKHDGPWIAVGLALAALGIVLVVRAGYVTMIVALQARRARQRQRERLLALDERLEAFDPTAPPGVPRGWHPLLRRRLRKASPEARRRRVGELRARVTRGLNDLDYYQASPLGWKHGTIIVWAGMRGVVTLAAAQTLPTETPARELLILIAFLVALISLLLQGLSLPLVIRLLRIPADGSEAMTADEQAELDAELHAAALELLNRPGLVDAQGVPVPTEVVDAARGRMTERPSDDAAGPEGFLQLRVLLIEAMRDRLIALSHEGAFSSAALRHQLALLDADQLSIEMRRGPESE</sequence>
<feature type="transmembrane region" description="Helical" evidence="10">
    <location>
        <begin position="297"/>
        <end position="323"/>
    </location>
</feature>
<dbReference type="GO" id="GO:0098719">
    <property type="term" value="P:sodium ion import across plasma membrane"/>
    <property type="evidence" value="ECO:0007669"/>
    <property type="project" value="TreeGrafter"/>
</dbReference>
<dbReference type="GO" id="GO:0005886">
    <property type="term" value="C:plasma membrane"/>
    <property type="evidence" value="ECO:0007669"/>
    <property type="project" value="UniProtKB-SubCell"/>
</dbReference>
<evidence type="ECO:0000256" key="5">
    <source>
        <dbReference type="ARBA" id="ARBA00022989"/>
    </source>
</evidence>
<feature type="transmembrane region" description="Helical" evidence="10">
    <location>
        <begin position="202"/>
        <end position="221"/>
    </location>
</feature>
<feature type="transmembrane region" description="Helical" evidence="10">
    <location>
        <begin position="31"/>
        <end position="58"/>
    </location>
</feature>
<evidence type="ECO:0000256" key="3">
    <source>
        <dbReference type="ARBA" id="ARBA00022475"/>
    </source>
</evidence>
<dbReference type="Gene3D" id="6.10.140.1330">
    <property type="match status" value="1"/>
</dbReference>
<dbReference type="RefSeq" id="WP_295576351.1">
    <property type="nucleotide sequence ID" value="NZ_FLQR01000007.1"/>
</dbReference>
<keyword evidence="7" id="KW-0406">Ion transport</keyword>
<gene>
    <name evidence="12" type="ORF">MIPYR_30408</name>
</gene>
<keyword evidence="9" id="KW-0739">Sodium transport</keyword>
<name>A0A1Y5P366_9MICO</name>
<keyword evidence="8 10" id="KW-0472">Membrane</keyword>
<evidence type="ECO:0000256" key="9">
    <source>
        <dbReference type="ARBA" id="ARBA00023201"/>
    </source>
</evidence>